<dbReference type="InterPro" id="IPR015421">
    <property type="entry name" value="PyrdxlP-dep_Trfase_major"/>
</dbReference>
<organism evidence="7 8">
    <name type="scientific">Ornithobacterium rhinotracheale</name>
    <dbReference type="NCBI Taxonomy" id="28251"/>
    <lineage>
        <taxon>Bacteria</taxon>
        <taxon>Pseudomonadati</taxon>
        <taxon>Bacteroidota</taxon>
        <taxon>Flavobacteriia</taxon>
        <taxon>Flavobacteriales</taxon>
        <taxon>Weeksellaceae</taxon>
        <taxon>Ornithobacterium</taxon>
    </lineage>
</organism>
<feature type="domain" description="Aminotransferase class I/classII large" evidence="6">
    <location>
        <begin position="32"/>
        <end position="341"/>
    </location>
</feature>
<dbReference type="Gene3D" id="3.90.1150.10">
    <property type="entry name" value="Aspartate Aminotransferase, domain 1"/>
    <property type="match status" value="1"/>
</dbReference>
<proteinExistence type="inferred from homology"/>
<sequence>MTKISNRAHKMPESPIRKLMPYAKATESEGKKVFYLNIGQPDIDSPACAINALKDWQKNILSYTSSEGTQEYREALSQYYKQRNIPISPEEIIATNGGSEALFFTFNAIADAGDEIIVPEPFYANYNGFAHETDVEFIPVTSYINDGFTLPAIADFEQLITPKTKAILICSPGNPTGYMYSRQEFEQLKNLALKHDLFIISDEVYREFSYEKEHTSILHFPELAQNAIMIDSESKRFSMCGIRLGAIVSKNKDFLASVLKYGQARLSPCITSQKLGTVALNHAHQYLKEANEEYRKRRDFMVQRLNQIPGVVCPTPTGAFYCAVELPIDDAEKFAIWLLKDFSHEGKTLMFAPMQGFYFTPDLGKNQARLAYVLNVEDLKDALDALEIALKEYPNNTL</sequence>
<reference evidence="7 8" key="1">
    <citation type="submission" date="2019-01" db="EMBL/GenBank/DDBJ databases">
        <title>Whole Genome of Ornithobacterium rhinotracheale FARPER-174b.</title>
        <authorList>
            <person name="Tataje-Lavanda L.A."/>
            <person name="Montalvan A."/>
            <person name="Montesinos R."/>
            <person name="Zimic M."/>
            <person name="Fernandez-Sanchez M."/>
            <person name="Fernandez-Diaz M."/>
        </authorList>
    </citation>
    <scope>NUCLEOTIDE SEQUENCE [LARGE SCALE GENOMIC DNA]</scope>
    <source>
        <strain evidence="7 8">FARPER-174b</strain>
    </source>
</reference>
<dbReference type="Gene3D" id="3.40.640.10">
    <property type="entry name" value="Type I PLP-dependent aspartate aminotransferase-like (Major domain)"/>
    <property type="match status" value="1"/>
</dbReference>
<evidence type="ECO:0000256" key="5">
    <source>
        <dbReference type="ARBA" id="ARBA00022898"/>
    </source>
</evidence>
<comment type="similarity">
    <text evidence="2">Belongs to the class-I pyridoxal-phosphate-dependent aminotransferase family.</text>
</comment>
<dbReference type="EMBL" id="CP035107">
    <property type="protein sequence ID" value="QAR30484.1"/>
    <property type="molecule type" value="Genomic_DNA"/>
</dbReference>
<dbReference type="OrthoDB" id="9802328at2"/>
<dbReference type="InterPro" id="IPR015424">
    <property type="entry name" value="PyrdxlP-dep_Trfase"/>
</dbReference>
<evidence type="ECO:0000256" key="4">
    <source>
        <dbReference type="ARBA" id="ARBA00022679"/>
    </source>
</evidence>
<protein>
    <submittedName>
        <fullName evidence="7">Pyridoxal phosphate-dependent aminotransferase</fullName>
    </submittedName>
</protein>
<comment type="cofactor">
    <cofactor evidence="1">
        <name>pyridoxal 5'-phosphate</name>
        <dbReference type="ChEBI" id="CHEBI:597326"/>
    </cofactor>
</comment>
<evidence type="ECO:0000313" key="8">
    <source>
        <dbReference type="Proteomes" id="UP000287701"/>
    </source>
</evidence>
<name>A0A410JQT1_ORNRH</name>
<keyword evidence="4 7" id="KW-0808">Transferase</keyword>
<dbReference type="GO" id="GO:0008483">
    <property type="term" value="F:transaminase activity"/>
    <property type="evidence" value="ECO:0007669"/>
    <property type="project" value="UniProtKB-KW"/>
</dbReference>
<dbReference type="GO" id="GO:0030170">
    <property type="term" value="F:pyridoxal phosphate binding"/>
    <property type="evidence" value="ECO:0007669"/>
    <property type="project" value="InterPro"/>
</dbReference>
<dbReference type="Pfam" id="PF00155">
    <property type="entry name" value="Aminotran_1_2"/>
    <property type="match status" value="1"/>
</dbReference>
<accession>A0A410JQT1</accession>
<evidence type="ECO:0000256" key="1">
    <source>
        <dbReference type="ARBA" id="ARBA00001933"/>
    </source>
</evidence>
<dbReference type="SUPFAM" id="SSF53383">
    <property type="entry name" value="PLP-dependent transferases"/>
    <property type="match status" value="1"/>
</dbReference>
<evidence type="ECO:0000259" key="6">
    <source>
        <dbReference type="Pfam" id="PF00155"/>
    </source>
</evidence>
<evidence type="ECO:0000256" key="2">
    <source>
        <dbReference type="ARBA" id="ARBA00007441"/>
    </source>
</evidence>
<dbReference type="InterPro" id="IPR050596">
    <property type="entry name" value="AspAT/PAT-like"/>
</dbReference>
<gene>
    <name evidence="7" type="ORF">EQP59_03500</name>
</gene>
<dbReference type="GO" id="GO:0006520">
    <property type="term" value="P:amino acid metabolic process"/>
    <property type="evidence" value="ECO:0007669"/>
    <property type="project" value="InterPro"/>
</dbReference>
<dbReference type="PANTHER" id="PTHR46383">
    <property type="entry name" value="ASPARTATE AMINOTRANSFERASE"/>
    <property type="match status" value="1"/>
</dbReference>
<evidence type="ECO:0000256" key="3">
    <source>
        <dbReference type="ARBA" id="ARBA00022576"/>
    </source>
</evidence>
<dbReference type="RefSeq" id="WP_128500972.1">
    <property type="nucleotide sequence ID" value="NZ_CP035107.1"/>
</dbReference>
<dbReference type="NCBIfam" id="NF005744">
    <property type="entry name" value="PRK07568.1"/>
    <property type="match status" value="1"/>
</dbReference>
<dbReference type="Proteomes" id="UP000287701">
    <property type="component" value="Chromosome"/>
</dbReference>
<keyword evidence="3 7" id="KW-0032">Aminotransferase</keyword>
<keyword evidence="5" id="KW-0663">Pyridoxal phosphate</keyword>
<dbReference type="AlphaFoldDB" id="A0A410JQT1"/>
<dbReference type="CDD" id="cd00609">
    <property type="entry name" value="AAT_like"/>
    <property type="match status" value="1"/>
</dbReference>
<evidence type="ECO:0000313" key="7">
    <source>
        <dbReference type="EMBL" id="QAR30484.1"/>
    </source>
</evidence>
<dbReference type="InterPro" id="IPR015422">
    <property type="entry name" value="PyrdxlP-dep_Trfase_small"/>
</dbReference>
<dbReference type="InterPro" id="IPR004839">
    <property type="entry name" value="Aminotransferase_I/II_large"/>
</dbReference>